<comment type="caution">
    <text evidence="1">The sequence shown here is derived from an EMBL/GenBank/DDBJ whole genome shotgun (WGS) entry which is preliminary data.</text>
</comment>
<sequence>MLDAGSSDNAISCVKSVFQSALESNNYYKAAIASSDFYTMKNMLSDIGIHNTDIIDD</sequence>
<accession>E6QDB7</accession>
<reference evidence="1" key="1">
    <citation type="submission" date="2009-10" db="EMBL/GenBank/DDBJ databases">
        <title>Diversity of trophic interactions inside an arsenic-rich microbial ecosystem.</title>
        <authorList>
            <person name="Bertin P.N."/>
            <person name="Heinrich-Salmeron A."/>
            <person name="Pelletier E."/>
            <person name="Goulhen-Chollet F."/>
            <person name="Arsene-Ploetze F."/>
            <person name="Gallien S."/>
            <person name="Calteau A."/>
            <person name="Vallenet D."/>
            <person name="Casiot C."/>
            <person name="Chane-Woon-Ming B."/>
            <person name="Giloteaux L."/>
            <person name="Barakat M."/>
            <person name="Bonnefoy V."/>
            <person name="Bruneel O."/>
            <person name="Chandler M."/>
            <person name="Cleiss J."/>
            <person name="Duran R."/>
            <person name="Elbaz-Poulichet F."/>
            <person name="Fonknechten N."/>
            <person name="Lauga B."/>
            <person name="Mornico D."/>
            <person name="Ortet P."/>
            <person name="Schaeffer C."/>
            <person name="Siguier P."/>
            <person name="Alexander Thil Smith A."/>
            <person name="Van Dorsselaer A."/>
            <person name="Weissenbach J."/>
            <person name="Medigue C."/>
            <person name="Le Paslier D."/>
        </authorList>
    </citation>
    <scope>NUCLEOTIDE SEQUENCE</scope>
</reference>
<protein>
    <submittedName>
        <fullName evidence="1">Uncharacterized protein</fullName>
    </submittedName>
</protein>
<evidence type="ECO:0000313" key="1">
    <source>
        <dbReference type="EMBL" id="CBI05193.1"/>
    </source>
</evidence>
<name>E6QDB7_9ZZZZ</name>
<gene>
    <name evidence="1" type="ORF">CARN5_1312</name>
</gene>
<organism evidence="1">
    <name type="scientific">mine drainage metagenome</name>
    <dbReference type="NCBI Taxonomy" id="410659"/>
    <lineage>
        <taxon>unclassified sequences</taxon>
        <taxon>metagenomes</taxon>
        <taxon>ecological metagenomes</taxon>
    </lineage>
</organism>
<proteinExistence type="predicted"/>
<dbReference type="EMBL" id="CABP01000103">
    <property type="protein sequence ID" value="CBI05193.1"/>
    <property type="molecule type" value="Genomic_DNA"/>
</dbReference>
<dbReference type="AlphaFoldDB" id="E6QDB7"/>